<dbReference type="Proteomes" id="UP000034407">
    <property type="component" value="Unassembled WGS sequence"/>
</dbReference>
<accession>A0A0M3DGW4</accession>
<dbReference type="AlphaFoldDB" id="A0A0M3DGW4"/>
<organism evidence="2 3">
    <name type="scientific">Paraclostridium benzoelyticum</name>
    <dbReference type="NCBI Taxonomy" id="1629550"/>
    <lineage>
        <taxon>Bacteria</taxon>
        <taxon>Bacillati</taxon>
        <taxon>Bacillota</taxon>
        <taxon>Clostridia</taxon>
        <taxon>Peptostreptococcales</taxon>
        <taxon>Peptostreptococcaceae</taxon>
        <taxon>Paraclostridium</taxon>
    </lineage>
</organism>
<keyword evidence="3" id="KW-1185">Reference proteome</keyword>
<sequence>MKLFKLIVLILFAGFLNVGCTTNTASPEQLIRKPLYNEQKLKLKYNIESALKGSKPLLPKNSSDVSSINEVDLDKNKVNELVVFQKKEDIDEGSVKVGFSIMNYGKDSVYSTVDEYLVTGESIEYAYFSDLDNDGNKEIIILTKNGNKSTLDICQFKDNKITRLYRFDPNWIKDSNEYTDTKVYIDNLDDDGTPDIIIASLNPETHKMIVSLTYFDKYIRLKDYTTINDVKSLDNVYIDIRKVRKDKKAIILGYKPFTGGESYITQILYLSGNKLMKAFDEKDIKTKNPYYMAPEDINYDGVVEIPIINNNTRGYNKKTSANVSWYSWNGKENEESNLVFVSQVYYNYSNNFKLLIPNILANKIYIEEVPKDNKLYFEFMYYDTQHTEPIKLFTISKVDKNNVEESKSANSNTNNGGYIILENDKASFMLLVNSPEVLKKLDISSEAIKKDYFLPIY</sequence>
<evidence type="ECO:0000313" key="2">
    <source>
        <dbReference type="EMBL" id="KKY00704.1"/>
    </source>
</evidence>
<proteinExistence type="predicted"/>
<dbReference type="PATRIC" id="fig|1629550.3.peg.1980"/>
<dbReference type="InterPro" id="IPR028994">
    <property type="entry name" value="Integrin_alpha_N"/>
</dbReference>
<reference evidence="2 3" key="1">
    <citation type="submission" date="2015-04" db="EMBL/GenBank/DDBJ databases">
        <title>Microcin producing Clostridium sp. JC272T.</title>
        <authorList>
            <person name="Jyothsna T."/>
            <person name="Sasikala C."/>
            <person name="Ramana C."/>
        </authorList>
    </citation>
    <scope>NUCLEOTIDE SEQUENCE [LARGE SCALE GENOMIC DNA]</scope>
    <source>
        <strain evidence="2 3">JC272</strain>
    </source>
</reference>
<feature type="signal peptide" evidence="1">
    <location>
        <begin position="1"/>
        <end position="25"/>
    </location>
</feature>
<dbReference type="EMBL" id="LBBT01000251">
    <property type="protein sequence ID" value="KKY00704.1"/>
    <property type="molecule type" value="Genomic_DNA"/>
</dbReference>
<feature type="chain" id="PRO_5005652905" description="Lipoprotein" evidence="1">
    <location>
        <begin position="26"/>
        <end position="457"/>
    </location>
</feature>
<evidence type="ECO:0000313" key="3">
    <source>
        <dbReference type="Proteomes" id="UP000034407"/>
    </source>
</evidence>
<protein>
    <recommendedName>
        <fullName evidence="4">Lipoprotein</fullName>
    </recommendedName>
</protein>
<dbReference type="OrthoDB" id="1743319at2"/>
<evidence type="ECO:0000256" key="1">
    <source>
        <dbReference type="SAM" id="SignalP"/>
    </source>
</evidence>
<gene>
    <name evidence="2" type="ORF">VN21_12680</name>
</gene>
<dbReference type="RefSeq" id="WP_046823564.1">
    <property type="nucleotide sequence ID" value="NZ_JBCLWQ010000002.1"/>
</dbReference>
<name>A0A0M3DGW4_9FIRM</name>
<keyword evidence="1" id="KW-0732">Signal</keyword>
<dbReference type="SUPFAM" id="SSF69318">
    <property type="entry name" value="Integrin alpha N-terminal domain"/>
    <property type="match status" value="1"/>
</dbReference>
<comment type="caution">
    <text evidence="2">The sequence shown here is derived from an EMBL/GenBank/DDBJ whole genome shotgun (WGS) entry which is preliminary data.</text>
</comment>
<evidence type="ECO:0008006" key="4">
    <source>
        <dbReference type="Google" id="ProtNLM"/>
    </source>
</evidence>